<evidence type="ECO:0000313" key="1">
    <source>
        <dbReference type="EMBL" id="EFK97000.1"/>
    </source>
</evidence>
<name>D9PHG5_9ZZZZ</name>
<dbReference type="CDD" id="cd00616">
    <property type="entry name" value="AHBA_syn"/>
    <property type="match status" value="1"/>
</dbReference>
<comment type="caution">
    <text evidence="1">The sequence shown here is derived from an EMBL/GenBank/DDBJ whole genome shotgun (WGS) entry which is preliminary data.</text>
</comment>
<sequence length="394" mass="43102">MPGPGVYWFGKEEIEAVMEVMQGGYLFRYGNENDPKFLHKVFTLEKEFAKYCGVDFALATSSGTSSLLVSLMALGLKPGDEVIVPAYTFVATYSACIFAGLVPVLAEIDDSLSLDPSDIERRITPLTKAIMPVHMLGNPCNMDEIMKIARKHNLVVLEDSCQAAGASYKGKKAGTIGEIGAFSLNIFKIINSGDGGLVVTNNQQLYENAFGFHDQGHKPNRLGVEVGSRSVLGLNFRVNEITAAVALAQLNKLDKLIEVLRGKRNKLKYLISEARGFKFRMLNDSEGDCATLSTVIFDTREQALKVTKALDSKTVDQSGWHVYANMEHVLRHLKKVGQPHSRGSYPKTDDVLSRSMNISIGVVDSGLGAGWGININSTDAEIEEKANQFIEACK</sequence>
<reference evidence="1" key="1">
    <citation type="submission" date="2010-07" db="EMBL/GenBank/DDBJ databases">
        <authorList>
            <consortium name="CONSOLIDER consortium CSD2007-00005"/>
            <person name="Guazzaroni M.-E."/>
            <person name="Richter M."/>
            <person name="Garcia-Salamanca A."/>
            <person name="Yarza P."/>
            <person name="Ferrer M."/>
        </authorList>
    </citation>
    <scope>NUCLEOTIDE SEQUENCE</scope>
</reference>
<proteinExistence type="predicted"/>
<protein>
    <submittedName>
        <fullName evidence="1">DegT/DnrJ/EryC1/StrS aminotransferase</fullName>
    </submittedName>
</protein>
<dbReference type="InterPro" id="IPR000653">
    <property type="entry name" value="DegT/StrS_aminotransferase"/>
</dbReference>
<dbReference type="Gene3D" id="3.90.1150.10">
    <property type="entry name" value="Aspartate Aminotransferase, domain 1"/>
    <property type="match status" value="1"/>
</dbReference>
<dbReference type="InterPro" id="IPR015421">
    <property type="entry name" value="PyrdxlP-dep_Trfase_major"/>
</dbReference>
<dbReference type="GO" id="GO:0008483">
    <property type="term" value="F:transaminase activity"/>
    <property type="evidence" value="ECO:0007669"/>
    <property type="project" value="UniProtKB-KW"/>
</dbReference>
<dbReference type="GO" id="GO:0030170">
    <property type="term" value="F:pyridoxal phosphate binding"/>
    <property type="evidence" value="ECO:0007669"/>
    <property type="project" value="TreeGrafter"/>
</dbReference>
<dbReference type="EMBL" id="ADZX01000370">
    <property type="protein sequence ID" value="EFK97000.1"/>
    <property type="molecule type" value="Genomic_DNA"/>
</dbReference>
<dbReference type="Gene3D" id="3.40.640.10">
    <property type="entry name" value="Type I PLP-dependent aspartate aminotransferase-like (Major domain)"/>
    <property type="match status" value="1"/>
</dbReference>
<dbReference type="PIRSF" id="PIRSF000390">
    <property type="entry name" value="PLP_StrS"/>
    <property type="match status" value="1"/>
</dbReference>
<reference evidence="1" key="2">
    <citation type="journal article" date="2011" name="Microb. Ecol.">
        <title>Taxonomic and Functional Metagenomic Profiling of the Microbial Community in the Anoxic Sediment of a Sub-saline Shallow Lake (Laguna de Carrizo, Central Spain).</title>
        <authorList>
            <person name="Ferrer M."/>
            <person name="Guazzaroni M.E."/>
            <person name="Richter M."/>
            <person name="Garcia-Salamanca A."/>
            <person name="Yarza P."/>
            <person name="Suarez-Suarez A."/>
            <person name="Solano J."/>
            <person name="Alcaide M."/>
            <person name="van Dillewijn P."/>
            <person name="Molina-Henares M.A."/>
            <person name="Lopez-Cortes N."/>
            <person name="Al-Ramahi Y."/>
            <person name="Guerrero C."/>
            <person name="Acosta A."/>
            <person name="de Eugenio L.I."/>
            <person name="Martinez V."/>
            <person name="Marques S."/>
            <person name="Rojo F."/>
            <person name="Santero E."/>
            <person name="Genilloud O."/>
            <person name="Perez-Perez J."/>
            <person name="Rossello-Mora R."/>
            <person name="Ramos J.L."/>
        </authorList>
    </citation>
    <scope>NUCLEOTIDE SEQUENCE</scope>
</reference>
<keyword evidence="1" id="KW-0808">Transferase</keyword>
<organism evidence="1">
    <name type="scientific">sediment metagenome</name>
    <dbReference type="NCBI Taxonomy" id="749907"/>
    <lineage>
        <taxon>unclassified sequences</taxon>
        <taxon>metagenomes</taxon>
        <taxon>ecological metagenomes</taxon>
    </lineage>
</organism>
<gene>
    <name evidence="1" type="ORF">LDC_0965</name>
</gene>
<keyword evidence="1" id="KW-0032">Aminotransferase</keyword>
<dbReference type="PANTHER" id="PTHR30244">
    <property type="entry name" value="TRANSAMINASE"/>
    <property type="match status" value="1"/>
</dbReference>
<accession>D9PHG5</accession>
<dbReference type="Pfam" id="PF01041">
    <property type="entry name" value="DegT_DnrJ_EryC1"/>
    <property type="match status" value="1"/>
</dbReference>
<dbReference type="AlphaFoldDB" id="D9PHG5"/>
<dbReference type="InterPro" id="IPR015424">
    <property type="entry name" value="PyrdxlP-dep_Trfase"/>
</dbReference>
<dbReference type="GO" id="GO:0000271">
    <property type="term" value="P:polysaccharide biosynthetic process"/>
    <property type="evidence" value="ECO:0007669"/>
    <property type="project" value="TreeGrafter"/>
</dbReference>
<dbReference type="InterPro" id="IPR015422">
    <property type="entry name" value="PyrdxlP-dep_Trfase_small"/>
</dbReference>
<dbReference type="SUPFAM" id="SSF53383">
    <property type="entry name" value="PLP-dependent transferases"/>
    <property type="match status" value="1"/>
</dbReference>
<dbReference type="PANTHER" id="PTHR30244:SF34">
    <property type="entry name" value="DTDP-4-AMINO-4,6-DIDEOXYGALACTOSE TRANSAMINASE"/>
    <property type="match status" value="1"/>
</dbReference>